<dbReference type="InterPro" id="IPR036866">
    <property type="entry name" value="RibonucZ/Hydroxyglut_hydro"/>
</dbReference>
<dbReference type="EMBL" id="KV878590">
    <property type="protein sequence ID" value="OJJ56528.1"/>
    <property type="molecule type" value="Genomic_DNA"/>
</dbReference>
<dbReference type="Gene3D" id="3.60.15.10">
    <property type="entry name" value="Ribonuclease Z/Hydroxyacylglutathione hydrolase-like"/>
    <property type="match status" value="1"/>
</dbReference>
<accession>A0A1L9TAS3</accession>
<dbReference type="AlphaFoldDB" id="A0A1L9TAS3"/>
<dbReference type="VEuPathDB" id="FungiDB:ASPSYDRAFT_91787"/>
<dbReference type="CDD" id="cd07730">
    <property type="entry name" value="metallo-hydrolase-like_MBL-fold"/>
    <property type="match status" value="1"/>
</dbReference>
<dbReference type="STRING" id="1036612.A0A1L9TAS3"/>
<evidence type="ECO:0000259" key="6">
    <source>
        <dbReference type="SMART" id="SM00849"/>
    </source>
</evidence>
<dbReference type="Pfam" id="PF00753">
    <property type="entry name" value="Lactamase_B"/>
    <property type="match status" value="1"/>
</dbReference>
<dbReference type="Proteomes" id="UP000184356">
    <property type="component" value="Unassembled WGS sequence"/>
</dbReference>
<dbReference type="GeneID" id="63768622"/>
<reference evidence="8" key="1">
    <citation type="journal article" date="2017" name="Genome Biol.">
        <title>Comparative genomics reveals high biological diversity and specific adaptations in the industrially and medically important fungal genus Aspergillus.</title>
        <authorList>
            <person name="de Vries R.P."/>
            <person name="Riley R."/>
            <person name="Wiebenga A."/>
            <person name="Aguilar-Osorio G."/>
            <person name="Amillis S."/>
            <person name="Uchima C.A."/>
            <person name="Anderluh G."/>
            <person name="Asadollahi M."/>
            <person name="Askin M."/>
            <person name="Barry K."/>
            <person name="Battaglia E."/>
            <person name="Bayram O."/>
            <person name="Benocci T."/>
            <person name="Braus-Stromeyer S.A."/>
            <person name="Caldana C."/>
            <person name="Canovas D."/>
            <person name="Cerqueira G.C."/>
            <person name="Chen F."/>
            <person name="Chen W."/>
            <person name="Choi C."/>
            <person name="Clum A."/>
            <person name="Dos Santos R.A."/>
            <person name="Damasio A.R."/>
            <person name="Diallinas G."/>
            <person name="Emri T."/>
            <person name="Fekete E."/>
            <person name="Flipphi M."/>
            <person name="Freyberg S."/>
            <person name="Gallo A."/>
            <person name="Gournas C."/>
            <person name="Habgood R."/>
            <person name="Hainaut M."/>
            <person name="Harispe M.L."/>
            <person name="Henrissat B."/>
            <person name="Hilden K.S."/>
            <person name="Hope R."/>
            <person name="Hossain A."/>
            <person name="Karabika E."/>
            <person name="Karaffa L."/>
            <person name="Karanyi Z."/>
            <person name="Krasevec N."/>
            <person name="Kuo A."/>
            <person name="Kusch H."/>
            <person name="LaButti K."/>
            <person name="Lagendijk E.L."/>
            <person name="Lapidus A."/>
            <person name="Levasseur A."/>
            <person name="Lindquist E."/>
            <person name="Lipzen A."/>
            <person name="Logrieco A.F."/>
            <person name="MacCabe A."/>
            <person name="Maekelae M.R."/>
            <person name="Malavazi I."/>
            <person name="Melin P."/>
            <person name="Meyer V."/>
            <person name="Mielnichuk N."/>
            <person name="Miskei M."/>
            <person name="Molnar A.P."/>
            <person name="Mule G."/>
            <person name="Ngan C.Y."/>
            <person name="Orejas M."/>
            <person name="Orosz E."/>
            <person name="Ouedraogo J.P."/>
            <person name="Overkamp K.M."/>
            <person name="Park H.-S."/>
            <person name="Perrone G."/>
            <person name="Piumi F."/>
            <person name="Punt P.J."/>
            <person name="Ram A.F."/>
            <person name="Ramon A."/>
            <person name="Rauscher S."/>
            <person name="Record E."/>
            <person name="Riano-Pachon D.M."/>
            <person name="Robert V."/>
            <person name="Roehrig J."/>
            <person name="Ruller R."/>
            <person name="Salamov A."/>
            <person name="Salih N.S."/>
            <person name="Samson R.A."/>
            <person name="Sandor E."/>
            <person name="Sanguinetti M."/>
            <person name="Schuetze T."/>
            <person name="Sepcic K."/>
            <person name="Shelest E."/>
            <person name="Sherlock G."/>
            <person name="Sophianopoulou V."/>
            <person name="Squina F.M."/>
            <person name="Sun H."/>
            <person name="Susca A."/>
            <person name="Todd R.B."/>
            <person name="Tsang A."/>
            <person name="Unkles S.E."/>
            <person name="van de Wiele N."/>
            <person name="van Rossen-Uffink D."/>
            <person name="Oliveira J.V."/>
            <person name="Vesth T.C."/>
            <person name="Visser J."/>
            <person name="Yu J.-H."/>
            <person name="Zhou M."/>
            <person name="Andersen M.R."/>
            <person name="Archer D.B."/>
            <person name="Baker S.E."/>
            <person name="Benoit I."/>
            <person name="Brakhage A.A."/>
            <person name="Braus G.H."/>
            <person name="Fischer R."/>
            <person name="Frisvad J.C."/>
            <person name="Goldman G.H."/>
            <person name="Houbraken J."/>
            <person name="Oakley B."/>
            <person name="Pocsi I."/>
            <person name="Scazzocchio C."/>
            <person name="Seiboth B."/>
            <person name="vanKuyk P.A."/>
            <person name="Wortman J."/>
            <person name="Dyer P.S."/>
            <person name="Grigoriev I.V."/>
        </authorList>
    </citation>
    <scope>NUCLEOTIDE SEQUENCE [LARGE SCALE GENOMIC DNA]</scope>
    <source>
        <strain evidence="8">CBS 593.65</strain>
    </source>
</reference>
<evidence type="ECO:0000313" key="7">
    <source>
        <dbReference type="EMBL" id="OJJ56528.1"/>
    </source>
</evidence>
<comment type="similarity">
    <text evidence="2">Belongs to the metallo-beta-lactamase superfamily.</text>
</comment>
<protein>
    <recommendedName>
        <fullName evidence="6">Metallo-beta-lactamase domain-containing protein</fullName>
    </recommendedName>
</protein>
<dbReference type="SUPFAM" id="SSF56281">
    <property type="entry name" value="Metallo-hydrolase/oxidoreductase"/>
    <property type="match status" value="1"/>
</dbReference>
<dbReference type="RefSeq" id="XP_040700334.1">
    <property type="nucleotide sequence ID" value="XM_040852549.1"/>
</dbReference>
<evidence type="ECO:0000256" key="3">
    <source>
        <dbReference type="ARBA" id="ARBA00022723"/>
    </source>
</evidence>
<comment type="cofactor">
    <cofactor evidence="1">
        <name>Zn(2+)</name>
        <dbReference type="ChEBI" id="CHEBI:29105"/>
    </cofactor>
</comment>
<organism evidence="7 8">
    <name type="scientific">Aspergillus sydowii CBS 593.65</name>
    <dbReference type="NCBI Taxonomy" id="1036612"/>
    <lineage>
        <taxon>Eukaryota</taxon>
        <taxon>Fungi</taxon>
        <taxon>Dikarya</taxon>
        <taxon>Ascomycota</taxon>
        <taxon>Pezizomycotina</taxon>
        <taxon>Eurotiomycetes</taxon>
        <taxon>Eurotiomycetidae</taxon>
        <taxon>Eurotiales</taxon>
        <taxon>Aspergillaceae</taxon>
        <taxon>Aspergillus</taxon>
        <taxon>Aspergillus subgen. Nidulantes</taxon>
    </lineage>
</organism>
<gene>
    <name evidence="7" type="ORF">ASPSYDRAFT_91787</name>
</gene>
<keyword evidence="3" id="KW-0479">Metal-binding</keyword>
<dbReference type="GO" id="GO:0046872">
    <property type="term" value="F:metal ion binding"/>
    <property type="evidence" value="ECO:0007669"/>
    <property type="project" value="UniProtKB-KW"/>
</dbReference>
<evidence type="ECO:0000256" key="5">
    <source>
        <dbReference type="ARBA" id="ARBA00022833"/>
    </source>
</evidence>
<dbReference type="GO" id="GO:0016787">
    <property type="term" value="F:hydrolase activity"/>
    <property type="evidence" value="ECO:0007669"/>
    <property type="project" value="UniProtKB-KW"/>
</dbReference>
<evidence type="ECO:0000256" key="2">
    <source>
        <dbReference type="ARBA" id="ARBA00007749"/>
    </source>
</evidence>
<dbReference type="OrthoDB" id="10250730at2759"/>
<keyword evidence="5" id="KW-0862">Zinc</keyword>
<name>A0A1L9TAS3_9EURO</name>
<dbReference type="PANTHER" id="PTHR42978">
    <property type="entry name" value="QUORUM-QUENCHING LACTONASE YTNP-RELATED-RELATED"/>
    <property type="match status" value="1"/>
</dbReference>
<sequence length="325" mass="35434">MKPGSVTVHALEAGHLTLPEAFFVTPLENQTAKKTVPSLSFLVQHTDQETSKTTRILFDLGIRKALSDYAEPIYKHAMTRQPLSGVPDIVESLEAGGLSPDDIDLVMLSHLHWDHVGTPSDYPHSSFVIGPGAARLINGEKQVRNGSHSHFEQGLLDAARTIELQGPGLDAPTSYEAETLQPRTREYAKTLSSKTWKQVGAFPHAMDIFGDGSVHVISAPGHLDGHINLLCRKADGRYIYLAGDACHDGRLLSGEKGIATWSDPVYPGIVCCIHADKAAAERTLERIRETMGGETELGEVEVVFAHDDVWAGRAKQDGRYFPGQL</sequence>
<dbReference type="InterPro" id="IPR001279">
    <property type="entry name" value="Metallo-B-lactamas"/>
</dbReference>
<dbReference type="PANTHER" id="PTHR42978:SF2">
    <property type="entry name" value="102 KBASES UNSTABLE REGION: FROM 1 TO 119443"/>
    <property type="match status" value="1"/>
</dbReference>
<proteinExistence type="inferred from homology"/>
<evidence type="ECO:0000313" key="8">
    <source>
        <dbReference type="Proteomes" id="UP000184356"/>
    </source>
</evidence>
<dbReference type="InterPro" id="IPR051013">
    <property type="entry name" value="MBL_superfamily_lactonases"/>
</dbReference>
<evidence type="ECO:0000256" key="4">
    <source>
        <dbReference type="ARBA" id="ARBA00022801"/>
    </source>
</evidence>
<evidence type="ECO:0000256" key="1">
    <source>
        <dbReference type="ARBA" id="ARBA00001947"/>
    </source>
</evidence>
<feature type="domain" description="Metallo-beta-lactamase" evidence="6">
    <location>
        <begin position="37"/>
        <end position="306"/>
    </location>
</feature>
<keyword evidence="8" id="KW-1185">Reference proteome</keyword>
<keyword evidence="4" id="KW-0378">Hydrolase</keyword>
<dbReference type="SMART" id="SM00849">
    <property type="entry name" value="Lactamase_B"/>
    <property type="match status" value="1"/>
</dbReference>